<dbReference type="GeneID" id="93415429"/>
<dbReference type="PANTHER" id="PTHR47585">
    <property type="match status" value="1"/>
</dbReference>
<dbReference type="Proteomes" id="UP000006043">
    <property type="component" value="Unassembled WGS sequence"/>
</dbReference>
<dbReference type="AlphaFoldDB" id="K0UMA8"/>
<dbReference type="Pfam" id="PF23544">
    <property type="entry name" value="AtuA_ferredoxin"/>
    <property type="match status" value="1"/>
</dbReference>
<proteinExistence type="predicted"/>
<protein>
    <recommendedName>
        <fullName evidence="5">Exopolyphosphatase</fullName>
    </recommendedName>
</protein>
<dbReference type="HOGENOM" id="CLU_012617_2_1_11"/>
<comment type="caution">
    <text evidence="3">The sequence shown here is derived from an EMBL/GenBank/DDBJ whole genome shotgun (WGS) entry which is preliminary data.</text>
</comment>
<name>K0UMA8_MYCFO</name>
<gene>
    <name evidence="3" type="ORF">MFORT_24677</name>
</gene>
<evidence type="ECO:0008006" key="5">
    <source>
        <dbReference type="Google" id="ProtNLM"/>
    </source>
</evidence>
<dbReference type="InterPro" id="IPR010839">
    <property type="entry name" value="AtuA_N"/>
</dbReference>
<accession>K0UMA8</accession>
<dbReference type="Pfam" id="PF07287">
    <property type="entry name" value="AtuA"/>
    <property type="match status" value="1"/>
</dbReference>
<evidence type="ECO:0000313" key="4">
    <source>
        <dbReference type="Proteomes" id="UP000006043"/>
    </source>
</evidence>
<evidence type="ECO:0000259" key="2">
    <source>
        <dbReference type="Pfam" id="PF23544"/>
    </source>
</evidence>
<sequence length="565" mass="59143">MPPVVRIGNCSGFYGDRLSAMHDMLTGGELDYLTGDYLAELTMLILARDRAKNPDRGYAKTFLTQLEQSLGLALDKGVKIVANAGGLNPAGLATAVRALAERLGLDVNVAHVEGDDLVGRASELGLGTPLAANAYLGAWGIVECLNSGADIVVTGRVTDASVIVGPAAAHFGWSRTDYDALAGAVAAGHVIECGTQATGGNYSFFGEIPDLARPGFPIAEIAADGSSVITKHAGTGGQVSVGTVTAQLLYEITGARYANPDVTLRVDSLQLSSDGDDRVRISGVAGEAPPPTLKVSCNSIGGFRNAATFVLTGLDIEAKAALVRSQLEAGLKARPAELVWTLARTDHPDADTEEAASALLHCVVRDPDPNMVGRQFSSAGVELALASYPGFTTTAPPGEGQIYGVFVPGYVDATEVPHIAVHADGTRVGIEPAAETQPLAPVSDPDLPEALPAGSTRRAPLGTIAGARSGDKGGSANVGVWVRTDEQWRWLAHTLTVDKLRELLPETADLPVTRHLLPNLRAVNFVIEGILGQGVAYQARFDPQAKGLGEWLRSRHLDIPEELIK</sequence>
<dbReference type="InterPro" id="IPR056362">
    <property type="entry name" value="AtuA-like_ferredoxin_dom"/>
</dbReference>
<dbReference type="EMBL" id="ALQB01000137">
    <property type="protein sequence ID" value="EJZ08312.1"/>
    <property type="molecule type" value="Genomic_DNA"/>
</dbReference>
<feature type="domain" description="Acyclic terpene utilisation N-terminal" evidence="1">
    <location>
        <begin position="5"/>
        <end position="419"/>
    </location>
</feature>
<reference evidence="3 4" key="1">
    <citation type="journal article" date="2012" name="J. Bacteriol.">
        <title>Complete Genome Sequence of Mycobacterium fortuitum subsp. fortuitum Type Strain DSM46621.</title>
        <authorList>
            <person name="Ho Y.S."/>
            <person name="Adroub S.A."/>
            <person name="Aleisa F."/>
            <person name="Mahmood H."/>
            <person name="Othoum G."/>
            <person name="Rashid F."/>
            <person name="Zaher M."/>
            <person name="Ali S."/>
            <person name="Bitter W."/>
            <person name="Pain A."/>
            <person name="Abdallah A.M."/>
        </authorList>
    </citation>
    <scope>NUCLEOTIDE SEQUENCE [LARGE SCALE GENOMIC DNA]</scope>
    <source>
        <strain evidence="4">DSM46621</strain>
    </source>
</reference>
<organism evidence="3 4">
    <name type="scientific">Mycolicibacterium fortuitum subsp. fortuitum DSM 46621 = ATCC 6841 = JCM 6387</name>
    <dbReference type="NCBI Taxonomy" id="1214102"/>
    <lineage>
        <taxon>Bacteria</taxon>
        <taxon>Bacillati</taxon>
        <taxon>Actinomycetota</taxon>
        <taxon>Actinomycetes</taxon>
        <taxon>Mycobacteriales</taxon>
        <taxon>Mycobacteriaceae</taxon>
        <taxon>Mycolicibacterium</taxon>
    </lineage>
</organism>
<dbReference type="PANTHER" id="PTHR47585:SF1">
    <property type="entry name" value="DUF1446 DOMAIN-CONTAINING PROTEIN"/>
    <property type="match status" value="1"/>
</dbReference>
<dbReference type="RefSeq" id="WP_003885705.1">
    <property type="nucleotide sequence ID" value="NZ_JH814776.1"/>
</dbReference>
<evidence type="ECO:0000313" key="3">
    <source>
        <dbReference type="EMBL" id="EJZ08312.1"/>
    </source>
</evidence>
<dbReference type="PATRIC" id="fig|1214102.3.peg.4869"/>
<feature type="domain" description="AtuA-like ferredoxin-fold" evidence="2">
    <location>
        <begin position="460"/>
        <end position="555"/>
    </location>
</feature>
<evidence type="ECO:0000259" key="1">
    <source>
        <dbReference type="Pfam" id="PF07287"/>
    </source>
</evidence>